<evidence type="ECO:0000256" key="3">
    <source>
        <dbReference type="ARBA" id="ARBA00022679"/>
    </source>
</evidence>
<keyword evidence="2 7" id="KW-1003">Cell membrane</keyword>
<dbReference type="EMBL" id="JAKMUT010000006">
    <property type="protein sequence ID" value="MCZ9290070.1"/>
    <property type="molecule type" value="Genomic_DNA"/>
</dbReference>
<keyword evidence="9" id="KW-1185">Reference proteome</keyword>
<dbReference type="GO" id="GO:0005886">
    <property type="term" value="C:plasma membrane"/>
    <property type="evidence" value="ECO:0007669"/>
    <property type="project" value="UniProtKB-SubCell"/>
</dbReference>
<feature type="transmembrane region" description="Helical" evidence="7">
    <location>
        <begin position="216"/>
        <end position="235"/>
    </location>
</feature>
<protein>
    <recommendedName>
        <fullName evidence="7">Phosphatidylglycerol--prolipoprotein diacylglyceryl transferase</fullName>
        <ecNumber evidence="7">2.5.1.145</ecNumber>
    </recommendedName>
</protein>
<sequence length="287" mass="31320">MIAAAIPSPPQGVWELGPIPIRAYALCILTGVIVAYFWTRRRYAKLGGDPEVTVDALLVAVPTGIIGARIYHVITDHDKYFGEGKDPTQVFNITNGGLGIWGGVVLGSLAVWLLFKAKGLPLGTFAAAVAPTVPLAQAIGRLGNWFNQELYGGPSDAPWALEIYRRVDENGYSAPITGHSTGEVLATVQPTFLYELIWNLLVVVLLLVAERYWRVGGGRLFTLYVMGYTFGRFFIENMRTDAATTVFGDVRINAVVSAVVFLAATALFVRWTVQQRKAEGVTNQETK</sequence>
<feature type="transmembrane region" description="Helical" evidence="7">
    <location>
        <begin position="91"/>
        <end position="115"/>
    </location>
</feature>
<feature type="transmembrane region" description="Helical" evidence="7">
    <location>
        <begin position="192"/>
        <end position="209"/>
    </location>
</feature>
<comment type="subcellular location">
    <subcellularLocation>
        <location evidence="7">Cell membrane</location>
        <topology evidence="7">Multi-pass membrane protein</topology>
    </subcellularLocation>
</comment>
<reference evidence="8" key="1">
    <citation type="submission" date="2022-02" db="EMBL/GenBank/DDBJ databases">
        <title>Corynebacterium sp. from urogenital microbiome.</title>
        <authorList>
            <person name="Cappelli E.A."/>
            <person name="Ribeiro T.G."/>
            <person name="Peixe L."/>
        </authorList>
    </citation>
    <scope>NUCLEOTIDE SEQUENCE</scope>
    <source>
        <strain evidence="8">C8Ua_174</strain>
    </source>
</reference>
<evidence type="ECO:0000256" key="2">
    <source>
        <dbReference type="ARBA" id="ARBA00022475"/>
    </source>
</evidence>
<dbReference type="PANTHER" id="PTHR30589">
    <property type="entry name" value="PROLIPOPROTEIN DIACYLGLYCERYL TRANSFERASE"/>
    <property type="match status" value="1"/>
</dbReference>
<feature type="transmembrane region" description="Helical" evidence="7">
    <location>
        <begin position="122"/>
        <end position="140"/>
    </location>
</feature>
<evidence type="ECO:0000256" key="6">
    <source>
        <dbReference type="ARBA" id="ARBA00023136"/>
    </source>
</evidence>
<keyword evidence="5 7" id="KW-1133">Transmembrane helix</keyword>
<dbReference type="Pfam" id="PF01790">
    <property type="entry name" value="LGT"/>
    <property type="match status" value="1"/>
</dbReference>
<evidence type="ECO:0000256" key="1">
    <source>
        <dbReference type="ARBA" id="ARBA00007150"/>
    </source>
</evidence>
<dbReference type="Proteomes" id="UP001146469">
    <property type="component" value="Unassembled WGS sequence"/>
</dbReference>
<evidence type="ECO:0000256" key="7">
    <source>
        <dbReference type="HAMAP-Rule" id="MF_01147"/>
    </source>
</evidence>
<keyword evidence="3 7" id="KW-0808">Transferase</keyword>
<evidence type="ECO:0000313" key="8">
    <source>
        <dbReference type="EMBL" id="MCZ9290070.1"/>
    </source>
</evidence>
<feature type="transmembrane region" description="Helical" evidence="7">
    <location>
        <begin position="250"/>
        <end position="269"/>
    </location>
</feature>
<comment type="pathway">
    <text evidence="7">Protein modification; lipoprotein biosynthesis (diacylglyceryl transfer).</text>
</comment>
<comment type="function">
    <text evidence="7">Catalyzes the transfer of the diacylglyceryl group from phosphatidylglycerol to the sulfhydryl group of the N-terminal cysteine of a prolipoprotein, the first step in the formation of mature lipoproteins.</text>
</comment>
<dbReference type="EC" id="2.5.1.145" evidence="7"/>
<feature type="binding site" evidence="7">
    <location>
        <position position="141"/>
    </location>
    <ligand>
        <name>a 1,2-diacyl-sn-glycero-3-phospho-(1'-sn-glycerol)</name>
        <dbReference type="ChEBI" id="CHEBI:64716"/>
    </ligand>
</feature>
<evidence type="ECO:0000256" key="5">
    <source>
        <dbReference type="ARBA" id="ARBA00022989"/>
    </source>
</evidence>
<feature type="transmembrane region" description="Helical" evidence="7">
    <location>
        <begin position="21"/>
        <end position="39"/>
    </location>
</feature>
<dbReference type="HAMAP" id="MF_01147">
    <property type="entry name" value="Lgt"/>
    <property type="match status" value="1"/>
</dbReference>
<dbReference type="GO" id="GO:0042158">
    <property type="term" value="P:lipoprotein biosynthetic process"/>
    <property type="evidence" value="ECO:0007669"/>
    <property type="project" value="UniProtKB-UniRule"/>
</dbReference>
<proteinExistence type="inferred from homology"/>
<accession>A0A9X3LLE6</accession>
<comment type="catalytic activity">
    <reaction evidence="7">
        <text>L-cysteinyl-[prolipoprotein] + a 1,2-diacyl-sn-glycero-3-phospho-(1'-sn-glycerol) = an S-1,2-diacyl-sn-glyceryl-L-cysteinyl-[prolipoprotein] + sn-glycerol 1-phosphate + H(+)</text>
        <dbReference type="Rhea" id="RHEA:56712"/>
        <dbReference type="Rhea" id="RHEA-COMP:14679"/>
        <dbReference type="Rhea" id="RHEA-COMP:14680"/>
        <dbReference type="ChEBI" id="CHEBI:15378"/>
        <dbReference type="ChEBI" id="CHEBI:29950"/>
        <dbReference type="ChEBI" id="CHEBI:57685"/>
        <dbReference type="ChEBI" id="CHEBI:64716"/>
        <dbReference type="ChEBI" id="CHEBI:140658"/>
        <dbReference type="EC" id="2.5.1.145"/>
    </reaction>
</comment>
<dbReference type="RefSeq" id="WP_269944671.1">
    <property type="nucleotide sequence ID" value="NZ_JAKMUT010000006.1"/>
</dbReference>
<comment type="similarity">
    <text evidence="1 7">Belongs to the Lgt family.</text>
</comment>
<keyword evidence="4 7" id="KW-0812">Transmembrane</keyword>
<evidence type="ECO:0000313" key="9">
    <source>
        <dbReference type="Proteomes" id="UP001146469"/>
    </source>
</evidence>
<dbReference type="AlphaFoldDB" id="A0A9X3LLE6"/>
<gene>
    <name evidence="7 8" type="primary">lgt</name>
    <name evidence="8" type="ORF">L8V00_07615</name>
</gene>
<evidence type="ECO:0000256" key="4">
    <source>
        <dbReference type="ARBA" id="ARBA00022692"/>
    </source>
</evidence>
<dbReference type="NCBIfam" id="TIGR00544">
    <property type="entry name" value="lgt"/>
    <property type="match status" value="1"/>
</dbReference>
<organism evidence="8 9">
    <name type="scientific">Corynebacterium evansiae</name>
    <dbReference type="NCBI Taxonomy" id="2913499"/>
    <lineage>
        <taxon>Bacteria</taxon>
        <taxon>Bacillati</taxon>
        <taxon>Actinomycetota</taxon>
        <taxon>Actinomycetes</taxon>
        <taxon>Mycobacteriales</taxon>
        <taxon>Corynebacteriaceae</taxon>
        <taxon>Corynebacterium</taxon>
    </lineage>
</organism>
<keyword evidence="6 7" id="KW-0472">Membrane</keyword>
<feature type="transmembrane region" description="Helical" evidence="7">
    <location>
        <begin position="51"/>
        <end position="71"/>
    </location>
</feature>
<dbReference type="GO" id="GO:0008961">
    <property type="term" value="F:phosphatidylglycerol-prolipoprotein diacylglyceryl transferase activity"/>
    <property type="evidence" value="ECO:0007669"/>
    <property type="project" value="UniProtKB-UniRule"/>
</dbReference>
<comment type="caution">
    <text evidence="8">The sequence shown here is derived from an EMBL/GenBank/DDBJ whole genome shotgun (WGS) entry which is preliminary data.</text>
</comment>
<name>A0A9X3LLE6_9CORY</name>
<dbReference type="PROSITE" id="PS01311">
    <property type="entry name" value="LGT"/>
    <property type="match status" value="1"/>
</dbReference>
<dbReference type="PANTHER" id="PTHR30589:SF0">
    <property type="entry name" value="PHOSPHATIDYLGLYCEROL--PROLIPOPROTEIN DIACYLGLYCERYL TRANSFERASE"/>
    <property type="match status" value="1"/>
</dbReference>
<dbReference type="InterPro" id="IPR001640">
    <property type="entry name" value="Lgt"/>
</dbReference>